<keyword evidence="1" id="KW-0175">Coiled coil</keyword>
<evidence type="ECO:0000256" key="1">
    <source>
        <dbReference type="SAM" id="Coils"/>
    </source>
</evidence>
<accession>A0ABV7FVF0</accession>
<feature type="coiled-coil region" evidence="1">
    <location>
        <begin position="200"/>
        <end position="241"/>
    </location>
</feature>
<dbReference type="Proteomes" id="UP001595593">
    <property type="component" value="Unassembled WGS sequence"/>
</dbReference>
<dbReference type="EMBL" id="JBHRTN010000005">
    <property type="protein sequence ID" value="MFC3124354.1"/>
    <property type="molecule type" value="Genomic_DNA"/>
</dbReference>
<evidence type="ECO:0000313" key="3">
    <source>
        <dbReference type="Proteomes" id="UP001595593"/>
    </source>
</evidence>
<evidence type="ECO:0000313" key="2">
    <source>
        <dbReference type="EMBL" id="MFC3124354.1"/>
    </source>
</evidence>
<evidence type="ECO:0008006" key="4">
    <source>
        <dbReference type="Google" id="ProtNLM"/>
    </source>
</evidence>
<organism evidence="2 3">
    <name type="scientific">Teichococcus globiformis</name>
    <dbReference type="NCBI Taxonomy" id="2307229"/>
    <lineage>
        <taxon>Bacteria</taxon>
        <taxon>Pseudomonadati</taxon>
        <taxon>Pseudomonadota</taxon>
        <taxon>Alphaproteobacteria</taxon>
        <taxon>Acetobacterales</taxon>
        <taxon>Roseomonadaceae</taxon>
        <taxon>Roseomonas</taxon>
    </lineage>
</organism>
<gene>
    <name evidence="2" type="ORF">ACFOD4_04710</name>
</gene>
<comment type="caution">
    <text evidence="2">The sequence shown here is derived from an EMBL/GenBank/DDBJ whole genome shotgun (WGS) entry which is preliminary data.</text>
</comment>
<keyword evidence="3" id="KW-1185">Reference proteome</keyword>
<protein>
    <recommendedName>
        <fullName evidence="4">DUF3102 domain-containing protein</fullName>
    </recommendedName>
</protein>
<sequence length="241" mass="27186">MSGRVRGRPRNLDLGDDDLIAGDPRREVAVADHAEAEESRPAIEALFGGMPLARDTHRLGQFLSTRSVIREEWGRAGKAFLAIGRALLQIEGILTPEEYRRFRAECAKILPFSDANASKFRQIALAVEDRRIEERLLPGAFSSAYELSTLDRSVLAIAMERNLVRPDVGRNELLAFKRDMKAGRMVIEGTAEPVERTVSLRGLQRERDRIRRELDRLADQQARLARDLERVQMQIAEASGQ</sequence>
<reference evidence="3" key="1">
    <citation type="journal article" date="2019" name="Int. J. Syst. Evol. Microbiol.">
        <title>The Global Catalogue of Microorganisms (GCM) 10K type strain sequencing project: providing services to taxonomists for standard genome sequencing and annotation.</title>
        <authorList>
            <consortium name="The Broad Institute Genomics Platform"/>
            <consortium name="The Broad Institute Genome Sequencing Center for Infectious Disease"/>
            <person name="Wu L."/>
            <person name="Ma J."/>
        </authorList>
    </citation>
    <scope>NUCLEOTIDE SEQUENCE [LARGE SCALE GENOMIC DNA]</scope>
    <source>
        <strain evidence="3">KCTC 52094</strain>
    </source>
</reference>
<dbReference type="RefSeq" id="WP_379594780.1">
    <property type="nucleotide sequence ID" value="NZ_JBHRTN010000005.1"/>
</dbReference>
<name>A0ABV7FVF0_9PROT</name>
<proteinExistence type="predicted"/>